<dbReference type="AlphaFoldDB" id="F2U2E7"/>
<dbReference type="InParanoid" id="F2U2E7"/>
<evidence type="ECO:0000256" key="6">
    <source>
        <dbReference type="ARBA" id="ARBA00023274"/>
    </source>
</evidence>
<dbReference type="InterPro" id="IPR051991">
    <property type="entry name" value="Mitoribosomal_protein_bL32"/>
</dbReference>
<reference evidence="8" key="1">
    <citation type="submission" date="2009-08" db="EMBL/GenBank/DDBJ databases">
        <title>Annotation of Salpingoeca rosetta.</title>
        <authorList>
            <consortium name="The Broad Institute Genome Sequencing Platform"/>
            <person name="Russ C."/>
            <person name="Cuomo C."/>
            <person name="Burger G."/>
            <person name="Gray M.W."/>
            <person name="Holland P.W.H."/>
            <person name="King N."/>
            <person name="Lang F.B.F."/>
            <person name="Roger A.J."/>
            <person name="Ruiz-Trillo I."/>
            <person name="Young S.K."/>
            <person name="Zeng Q."/>
            <person name="Gargeya S."/>
            <person name="Alvarado L."/>
            <person name="Berlin A."/>
            <person name="Chapman S.B."/>
            <person name="Chen Z."/>
            <person name="Freedman E."/>
            <person name="Gellesch M."/>
            <person name="Goldberg J."/>
            <person name="Griggs A."/>
            <person name="Gujja S."/>
            <person name="Heilman E."/>
            <person name="Heiman D."/>
            <person name="Howarth C."/>
            <person name="Mehta T."/>
            <person name="Neiman D."/>
            <person name="Pearson M."/>
            <person name="Roberts A."/>
            <person name="Saif S."/>
            <person name="Shea T."/>
            <person name="Shenoy N."/>
            <person name="Sisk P."/>
            <person name="Stolte C."/>
            <person name="Sykes S."/>
            <person name="White J."/>
            <person name="Yandava C."/>
            <person name="Haas B."/>
            <person name="Nusbaum C."/>
            <person name="Birren B."/>
        </authorList>
    </citation>
    <scope>NUCLEOTIDE SEQUENCE</scope>
    <source>
        <strain evidence="8">ATCC 50818</strain>
    </source>
</reference>
<dbReference type="InterPro" id="IPR002677">
    <property type="entry name" value="Ribosomal_bL32"/>
</dbReference>
<dbReference type="GeneID" id="16077595"/>
<evidence type="ECO:0000256" key="3">
    <source>
        <dbReference type="ARBA" id="ARBA00022946"/>
    </source>
</evidence>
<comment type="subcellular location">
    <subcellularLocation>
        <location evidence="1">Mitochondrion</location>
    </subcellularLocation>
</comment>
<keyword evidence="5" id="KW-0496">Mitochondrion</keyword>
<gene>
    <name evidence="8" type="ORF">PTSG_02511</name>
</gene>
<dbReference type="PANTHER" id="PTHR21026:SF2">
    <property type="entry name" value="LARGE RIBOSOMAL SUBUNIT PROTEIN BL32M"/>
    <property type="match status" value="1"/>
</dbReference>
<dbReference type="Pfam" id="PF01783">
    <property type="entry name" value="Ribosomal_L32p"/>
    <property type="match status" value="1"/>
</dbReference>
<dbReference type="GO" id="GO:0003735">
    <property type="term" value="F:structural constituent of ribosome"/>
    <property type="evidence" value="ECO:0007669"/>
    <property type="project" value="InterPro"/>
</dbReference>
<dbReference type="RefSeq" id="XP_004997003.1">
    <property type="nucleotide sequence ID" value="XM_004996946.1"/>
</dbReference>
<dbReference type="Proteomes" id="UP000007799">
    <property type="component" value="Unassembled WGS sequence"/>
</dbReference>
<keyword evidence="4 8" id="KW-0689">Ribosomal protein</keyword>
<evidence type="ECO:0000256" key="2">
    <source>
        <dbReference type="ARBA" id="ARBA00008560"/>
    </source>
</evidence>
<evidence type="ECO:0000256" key="5">
    <source>
        <dbReference type="ARBA" id="ARBA00023128"/>
    </source>
</evidence>
<dbReference type="SUPFAM" id="SSF57829">
    <property type="entry name" value="Zn-binding ribosomal proteins"/>
    <property type="match status" value="1"/>
</dbReference>
<dbReference type="KEGG" id="sre:PTSG_02511"/>
<organism evidence="8 9">
    <name type="scientific">Salpingoeca rosetta (strain ATCC 50818 / BSB-021)</name>
    <dbReference type="NCBI Taxonomy" id="946362"/>
    <lineage>
        <taxon>Eukaryota</taxon>
        <taxon>Choanoflagellata</taxon>
        <taxon>Craspedida</taxon>
        <taxon>Salpingoecidae</taxon>
        <taxon>Salpingoeca</taxon>
    </lineage>
</organism>
<dbReference type="EMBL" id="GL832959">
    <property type="protein sequence ID" value="EGD81799.1"/>
    <property type="molecule type" value="Genomic_DNA"/>
</dbReference>
<evidence type="ECO:0000313" key="9">
    <source>
        <dbReference type="Proteomes" id="UP000007799"/>
    </source>
</evidence>
<dbReference type="PANTHER" id="PTHR21026">
    <property type="entry name" value="39S RIBOSOMAL PROTEIN L32, MITOCHONDRIAL"/>
    <property type="match status" value="1"/>
</dbReference>
<dbReference type="HAMAP" id="MF_00340">
    <property type="entry name" value="Ribosomal_bL32"/>
    <property type="match status" value="1"/>
</dbReference>
<evidence type="ECO:0000256" key="4">
    <source>
        <dbReference type="ARBA" id="ARBA00022980"/>
    </source>
</evidence>
<dbReference type="GO" id="GO:0005762">
    <property type="term" value="C:mitochondrial large ribosomal subunit"/>
    <property type="evidence" value="ECO:0007669"/>
    <property type="project" value="TreeGrafter"/>
</dbReference>
<accession>F2U2E7</accession>
<evidence type="ECO:0000256" key="1">
    <source>
        <dbReference type="ARBA" id="ARBA00004173"/>
    </source>
</evidence>
<protein>
    <recommendedName>
        <fullName evidence="7">Large ribosomal subunit protein bL32m</fullName>
    </recommendedName>
</protein>
<sequence length="149" mass="16576">MSSNVGGLVRQHLRSLRSVVASFFQPPTMPPLAPQLAPCAAPGLSLWGTHQAQDSEGLVAEHSSGDTSNPLSVFGTSIVLMAVPKRRTSHSKKRMRMTTKYLKNKSHYQKCKHCGELCMRHHICPGCIELWKKQNPQHSSESPNNQQDY</sequence>
<comment type="similarity">
    <text evidence="2">Belongs to the bacterial ribosomal protein bL32 family.</text>
</comment>
<dbReference type="InterPro" id="IPR011332">
    <property type="entry name" value="Ribosomal_zn-bd"/>
</dbReference>
<keyword evidence="3" id="KW-0809">Transit peptide</keyword>
<keyword evidence="6" id="KW-0687">Ribonucleoprotein</keyword>
<name>F2U2E7_SALR5</name>
<dbReference type="NCBIfam" id="TIGR01031">
    <property type="entry name" value="rpmF_bact"/>
    <property type="match status" value="1"/>
</dbReference>
<dbReference type="OrthoDB" id="2014905at2759"/>
<evidence type="ECO:0000313" key="8">
    <source>
        <dbReference type="EMBL" id="EGD81799.1"/>
    </source>
</evidence>
<keyword evidence="9" id="KW-1185">Reference proteome</keyword>
<dbReference type="GO" id="GO:0006412">
    <property type="term" value="P:translation"/>
    <property type="evidence" value="ECO:0007669"/>
    <property type="project" value="InterPro"/>
</dbReference>
<proteinExistence type="inferred from homology"/>
<evidence type="ECO:0000256" key="7">
    <source>
        <dbReference type="ARBA" id="ARBA00039935"/>
    </source>
</evidence>